<feature type="transmembrane region" description="Helical" evidence="1">
    <location>
        <begin position="9"/>
        <end position="32"/>
    </location>
</feature>
<organism evidence="2 3">
    <name type="scientific">Clytia hemisphaerica</name>
    <dbReference type="NCBI Taxonomy" id="252671"/>
    <lineage>
        <taxon>Eukaryota</taxon>
        <taxon>Metazoa</taxon>
        <taxon>Cnidaria</taxon>
        <taxon>Hydrozoa</taxon>
        <taxon>Hydroidolina</taxon>
        <taxon>Leptothecata</taxon>
        <taxon>Obeliida</taxon>
        <taxon>Clytiidae</taxon>
        <taxon>Clytia</taxon>
    </lineage>
</organism>
<sequence length="204" mass="22439">MLQHRHAKVAAITGTIVGIFGIVLCILMVMLSSESPESTSSVPVSPYASFAVMLLTGICGVCVGIKKNRCLMILYMISNIMLTIIQLCISIFLTIFIFLLGVFVDHVDDYCATQWNGCHCVYNGQSTTIEELKDCQQIVTIHRLLTAMLVITLLTTISAFGTSIFGCFSVCCSRPVAMEPIVVEQHQMQHQIQPPPTFTQKTDA</sequence>
<name>A0A7M5XB81_9CNID</name>
<proteinExistence type="predicted"/>
<keyword evidence="3" id="KW-1185">Reference proteome</keyword>
<reference evidence="2" key="1">
    <citation type="submission" date="2021-01" db="UniProtKB">
        <authorList>
            <consortium name="EnsemblMetazoa"/>
        </authorList>
    </citation>
    <scope>IDENTIFICATION</scope>
</reference>
<keyword evidence="1" id="KW-0812">Transmembrane</keyword>
<evidence type="ECO:0000313" key="2">
    <source>
        <dbReference type="EnsemblMetazoa" id="CLYHEMP020606.1"/>
    </source>
</evidence>
<dbReference type="RefSeq" id="XP_066928561.1">
    <property type="nucleotide sequence ID" value="XM_067072460.1"/>
</dbReference>
<feature type="transmembrane region" description="Helical" evidence="1">
    <location>
        <begin position="44"/>
        <end position="65"/>
    </location>
</feature>
<evidence type="ECO:0000313" key="3">
    <source>
        <dbReference type="Proteomes" id="UP000594262"/>
    </source>
</evidence>
<keyword evidence="1" id="KW-1133">Transmembrane helix</keyword>
<dbReference type="GeneID" id="136816029"/>
<keyword evidence="1" id="KW-0472">Membrane</keyword>
<dbReference type="Proteomes" id="UP000594262">
    <property type="component" value="Unplaced"/>
</dbReference>
<accession>A0A7M5XB81</accession>
<evidence type="ECO:0000256" key="1">
    <source>
        <dbReference type="SAM" id="Phobius"/>
    </source>
</evidence>
<feature type="transmembrane region" description="Helical" evidence="1">
    <location>
        <begin position="72"/>
        <end position="100"/>
    </location>
</feature>
<dbReference type="AlphaFoldDB" id="A0A7M5XB81"/>
<feature type="transmembrane region" description="Helical" evidence="1">
    <location>
        <begin position="147"/>
        <end position="171"/>
    </location>
</feature>
<protein>
    <submittedName>
        <fullName evidence="2">Uncharacterized protein</fullName>
    </submittedName>
</protein>
<dbReference type="EnsemblMetazoa" id="CLYHEMT020606.1">
    <property type="protein sequence ID" value="CLYHEMP020606.1"/>
    <property type="gene ID" value="CLYHEMG020606"/>
</dbReference>